<keyword evidence="2" id="KW-1185">Reference proteome</keyword>
<dbReference type="InterPro" id="IPR002645">
    <property type="entry name" value="STAS_dom"/>
</dbReference>
<dbReference type="STRING" id="1249101.BST21_14270"/>
<protein>
    <submittedName>
        <fullName evidence="1">Anti-anti-sigma factor</fullName>
    </submittedName>
</protein>
<reference evidence="1 2" key="1">
    <citation type="journal article" date="2019" name="Emerg. Microbes Infect.">
        <title>Comprehensive subspecies identification of 175 nontuberculous mycobacteria species based on 7547 genomic profiles.</title>
        <authorList>
            <person name="Matsumoto Y."/>
            <person name="Kinjo T."/>
            <person name="Motooka D."/>
            <person name="Nabeya D."/>
            <person name="Jung N."/>
            <person name="Uechi K."/>
            <person name="Horii T."/>
            <person name="Iida T."/>
            <person name="Fujita J."/>
            <person name="Nakamura S."/>
        </authorList>
    </citation>
    <scope>NUCLEOTIDE SEQUENCE [LARGE SCALE GENOMIC DNA]</scope>
    <source>
        <strain evidence="1 2">JCM 18439</strain>
    </source>
</reference>
<organism evidence="1 2">
    <name type="scientific">Mycolicibacterium celeriflavum</name>
    <name type="common">Mycobacterium celeriflavum</name>
    <dbReference type="NCBI Taxonomy" id="1249101"/>
    <lineage>
        <taxon>Bacteria</taxon>
        <taxon>Bacillati</taxon>
        <taxon>Actinomycetota</taxon>
        <taxon>Actinomycetes</taxon>
        <taxon>Mycobacteriales</taxon>
        <taxon>Mycobacteriaceae</taxon>
        <taxon>Mycolicibacterium</taxon>
    </lineage>
</organism>
<accession>A0A1X0BT39</accession>
<dbReference type="RefSeq" id="WP_083003602.1">
    <property type="nucleotide sequence ID" value="NZ_AP022591.1"/>
</dbReference>
<dbReference type="CDD" id="cd07043">
    <property type="entry name" value="STAS_anti-anti-sigma_factors"/>
    <property type="match status" value="1"/>
</dbReference>
<proteinExistence type="predicted"/>
<dbReference type="SUPFAM" id="SSF52091">
    <property type="entry name" value="SpoIIaa-like"/>
    <property type="match status" value="1"/>
</dbReference>
<dbReference type="InterPro" id="IPR058548">
    <property type="entry name" value="MlaB-like_STAS"/>
</dbReference>
<dbReference type="AlphaFoldDB" id="A0A1X0BT39"/>
<dbReference type="Gene3D" id="3.30.750.24">
    <property type="entry name" value="STAS domain"/>
    <property type="match status" value="1"/>
</dbReference>
<dbReference type="Pfam" id="PF13466">
    <property type="entry name" value="STAS_2"/>
    <property type="match status" value="1"/>
</dbReference>
<dbReference type="OrthoDB" id="4628340at2"/>
<name>A0A1X0BT39_MYCCF</name>
<sequence length="103" mass="10643">MGRNQFRFNAGSAEACPVITAVGEIDLANVDEFSEVLSRAAADSSAVTVDLTRVTYCDSAALRALFSVAESAKLDLIVPAKGPITTLLAISGLDKVAAVTVVD</sequence>
<evidence type="ECO:0000313" key="2">
    <source>
        <dbReference type="Proteomes" id="UP000466431"/>
    </source>
</evidence>
<dbReference type="Proteomes" id="UP000466431">
    <property type="component" value="Chromosome"/>
</dbReference>
<evidence type="ECO:0000313" key="1">
    <source>
        <dbReference type="EMBL" id="BBY44783.1"/>
    </source>
</evidence>
<dbReference type="InterPro" id="IPR036513">
    <property type="entry name" value="STAS_dom_sf"/>
</dbReference>
<dbReference type="EMBL" id="AP022591">
    <property type="protein sequence ID" value="BBY44783.1"/>
    <property type="molecule type" value="Genomic_DNA"/>
</dbReference>
<gene>
    <name evidence="1" type="primary">rsbV</name>
    <name evidence="1" type="ORF">MCEL_30780</name>
</gene>
<dbReference type="KEGG" id="mcee:MCEL_30780"/>
<dbReference type="PROSITE" id="PS50801">
    <property type="entry name" value="STAS"/>
    <property type="match status" value="1"/>
</dbReference>